<organism evidence="3 4">
    <name type="scientific">Sordaria brevicollis</name>
    <dbReference type="NCBI Taxonomy" id="83679"/>
    <lineage>
        <taxon>Eukaryota</taxon>
        <taxon>Fungi</taxon>
        <taxon>Dikarya</taxon>
        <taxon>Ascomycota</taxon>
        <taxon>Pezizomycotina</taxon>
        <taxon>Sordariomycetes</taxon>
        <taxon>Sordariomycetidae</taxon>
        <taxon>Sordariales</taxon>
        <taxon>Sordariaceae</taxon>
        <taxon>Sordaria</taxon>
    </lineage>
</organism>
<dbReference type="EMBL" id="JAUTDP010000016">
    <property type="protein sequence ID" value="KAK3388438.1"/>
    <property type="molecule type" value="Genomic_DNA"/>
</dbReference>
<proteinExistence type="predicted"/>
<sequence>MSAFLGLTPSHPSPTLEPPPPYGGTSSQLRPLRHRRPASELPSTYTPYPPDSPCPPNQTMIQGFEWYIPPDFQHWTRLTKIIPTLAQLGITQLWIPPPAKPRGRPETATTSTTSTTSANSTKRALAKQNGSSTTKPPPTSKKPVLARRVDPKDRNIVLDEEPSEIEAWTGYDFPGRQGLYSPLRWSARHFKGIDYDDLRKENAIFKFEGKEWSADVDEENGNYDYLMFADIDHSHPELQLRPRTAGTHRPQRLPPYPSSAPDGSPEKQWFIVGEYWREDSEFLSRYIEYMHHRLYLFDVQLVSNFSRISMASENLLSSTPTPSPSTNIPPPPSPTVHHPPTSAPSSPTLYASGPPQHHLLHHQPRHPTQPTPLHPHRPLFPPLAYSLILLRANAGLPCVFWSDLYGSYGTTPTPPRLRRLLHTNDTPLPDPQNWETTHLRRAGPAQINAGEEGGGAGVAVVMANWWEHASKRMYVGVEHAGECWTDLLKFVPGEVVIDEEGWGVFPVAARSVAVWVNKEAEGREGVDAFELDTDVYGFNKRQQEQVYESQRGAAAEEEPEDWMVSARGAACRVFGHDRIRLGGSGELLRHGCPGWYHVQVLGEMDCGNRQHWFPHREVSPLHTNIVIM</sequence>
<dbReference type="Pfam" id="PF09154">
    <property type="entry name" value="Alpha-amy_C_pro"/>
    <property type="match status" value="1"/>
</dbReference>
<feature type="compositionally biased region" description="Pro residues" evidence="1">
    <location>
        <begin position="321"/>
        <end position="334"/>
    </location>
</feature>
<dbReference type="Gene3D" id="2.60.40.1180">
    <property type="entry name" value="Golgi alpha-mannosidase II"/>
    <property type="match status" value="1"/>
</dbReference>
<accession>A0AAE0NVC7</accession>
<dbReference type="SUPFAM" id="SSF51445">
    <property type="entry name" value="(Trans)glycosidases"/>
    <property type="match status" value="1"/>
</dbReference>
<feature type="region of interest" description="Disordered" evidence="1">
    <location>
        <begin position="315"/>
        <end position="375"/>
    </location>
</feature>
<feature type="region of interest" description="Disordered" evidence="1">
    <location>
        <begin position="1"/>
        <end position="57"/>
    </location>
</feature>
<feature type="region of interest" description="Disordered" evidence="1">
    <location>
        <begin position="244"/>
        <end position="265"/>
    </location>
</feature>
<evidence type="ECO:0000313" key="4">
    <source>
        <dbReference type="Proteomes" id="UP001281003"/>
    </source>
</evidence>
<feature type="compositionally biased region" description="Pro residues" evidence="1">
    <location>
        <begin position="47"/>
        <end position="56"/>
    </location>
</feature>
<keyword evidence="4" id="KW-1185">Reference proteome</keyword>
<dbReference type="Gene3D" id="3.20.20.80">
    <property type="entry name" value="Glycosidases"/>
    <property type="match status" value="1"/>
</dbReference>
<feature type="compositionally biased region" description="Low complexity" evidence="1">
    <location>
        <begin position="107"/>
        <end position="121"/>
    </location>
</feature>
<evidence type="ECO:0000259" key="2">
    <source>
        <dbReference type="Pfam" id="PF09154"/>
    </source>
</evidence>
<dbReference type="Proteomes" id="UP001281003">
    <property type="component" value="Unassembled WGS sequence"/>
</dbReference>
<protein>
    <submittedName>
        <fullName evidence="3">Glycoside hydrolase superfamily</fullName>
    </submittedName>
</protein>
<name>A0AAE0NVC7_SORBR</name>
<dbReference type="Gene3D" id="3.30.750.90">
    <property type="match status" value="1"/>
</dbReference>
<dbReference type="Gene3D" id="2.40.30.140">
    <property type="match status" value="1"/>
</dbReference>
<feature type="region of interest" description="Disordered" evidence="1">
    <location>
        <begin position="95"/>
        <end position="146"/>
    </location>
</feature>
<dbReference type="SUPFAM" id="SSF51011">
    <property type="entry name" value="Glycosyl hydrolase domain"/>
    <property type="match status" value="1"/>
</dbReference>
<dbReference type="InterPro" id="IPR017853">
    <property type="entry name" value="GH"/>
</dbReference>
<gene>
    <name evidence="3" type="ORF">B0T20DRAFT_511555</name>
</gene>
<dbReference type="InterPro" id="IPR013780">
    <property type="entry name" value="Glyco_hydro_b"/>
</dbReference>
<dbReference type="GO" id="GO:0004553">
    <property type="term" value="F:hydrolase activity, hydrolyzing O-glycosyl compounds"/>
    <property type="evidence" value="ECO:0007669"/>
    <property type="project" value="InterPro"/>
</dbReference>
<evidence type="ECO:0000313" key="3">
    <source>
        <dbReference type="EMBL" id="KAK3388438.1"/>
    </source>
</evidence>
<feature type="domain" description="Alpha-amylase C-terminal prokaryotic" evidence="2">
    <location>
        <begin position="471"/>
        <end position="515"/>
    </location>
</feature>
<dbReference type="InterPro" id="IPR015237">
    <property type="entry name" value="Alpha-amylase_C_pro"/>
</dbReference>
<feature type="compositionally biased region" description="Low complexity" evidence="1">
    <location>
        <begin position="335"/>
        <end position="348"/>
    </location>
</feature>
<reference evidence="3" key="2">
    <citation type="submission" date="2023-07" db="EMBL/GenBank/DDBJ databases">
        <authorList>
            <consortium name="Lawrence Berkeley National Laboratory"/>
            <person name="Haridas S."/>
            <person name="Hensen N."/>
            <person name="Bonometti L."/>
            <person name="Westerberg I."/>
            <person name="Brannstrom I.O."/>
            <person name="Guillou S."/>
            <person name="Cros-Aarteil S."/>
            <person name="Calhoun S."/>
            <person name="Kuo A."/>
            <person name="Mondo S."/>
            <person name="Pangilinan J."/>
            <person name="Riley R."/>
            <person name="LaButti K."/>
            <person name="Andreopoulos B."/>
            <person name="Lipzen A."/>
            <person name="Chen C."/>
            <person name="Yanf M."/>
            <person name="Daum C."/>
            <person name="Ng V."/>
            <person name="Clum A."/>
            <person name="Steindorff A."/>
            <person name="Ohm R."/>
            <person name="Martin F."/>
            <person name="Silar P."/>
            <person name="Natvig D."/>
            <person name="Lalanne C."/>
            <person name="Gautier V."/>
            <person name="Ament-velasquez S.L."/>
            <person name="Kruys A."/>
            <person name="Hutchinson M.I."/>
            <person name="Powell A.J."/>
            <person name="Barry K."/>
            <person name="Miller A.N."/>
            <person name="Grigoriev I.V."/>
            <person name="Debuchy R."/>
            <person name="Gladieux P."/>
            <person name="Thoren M.H."/>
            <person name="Johannesson H."/>
        </authorList>
    </citation>
    <scope>NUCLEOTIDE SEQUENCE</scope>
    <source>
        <strain evidence="3">FGSC 1904</strain>
    </source>
</reference>
<reference evidence="3" key="1">
    <citation type="journal article" date="2023" name="Mol. Phylogenet. Evol.">
        <title>Genome-scale phylogeny and comparative genomics of the fungal order Sordariales.</title>
        <authorList>
            <person name="Hensen N."/>
            <person name="Bonometti L."/>
            <person name="Westerberg I."/>
            <person name="Brannstrom I.O."/>
            <person name="Guillou S."/>
            <person name="Cros-Aarteil S."/>
            <person name="Calhoun S."/>
            <person name="Haridas S."/>
            <person name="Kuo A."/>
            <person name="Mondo S."/>
            <person name="Pangilinan J."/>
            <person name="Riley R."/>
            <person name="LaButti K."/>
            <person name="Andreopoulos B."/>
            <person name="Lipzen A."/>
            <person name="Chen C."/>
            <person name="Yan M."/>
            <person name="Daum C."/>
            <person name="Ng V."/>
            <person name="Clum A."/>
            <person name="Steindorff A."/>
            <person name="Ohm R.A."/>
            <person name="Martin F."/>
            <person name="Silar P."/>
            <person name="Natvig D.O."/>
            <person name="Lalanne C."/>
            <person name="Gautier V."/>
            <person name="Ament-Velasquez S.L."/>
            <person name="Kruys A."/>
            <person name="Hutchinson M.I."/>
            <person name="Powell A.J."/>
            <person name="Barry K."/>
            <person name="Miller A.N."/>
            <person name="Grigoriev I.V."/>
            <person name="Debuchy R."/>
            <person name="Gladieux P."/>
            <person name="Hiltunen Thoren M."/>
            <person name="Johannesson H."/>
        </authorList>
    </citation>
    <scope>NUCLEOTIDE SEQUENCE</scope>
    <source>
        <strain evidence="3">FGSC 1904</strain>
    </source>
</reference>
<dbReference type="AlphaFoldDB" id="A0AAE0NVC7"/>
<comment type="caution">
    <text evidence="3">The sequence shown here is derived from an EMBL/GenBank/DDBJ whole genome shotgun (WGS) entry which is preliminary data.</text>
</comment>
<keyword evidence="3" id="KW-0378">Hydrolase</keyword>
<feature type="compositionally biased region" description="Pro residues" evidence="1">
    <location>
        <begin position="11"/>
        <end position="22"/>
    </location>
</feature>
<evidence type="ECO:0000256" key="1">
    <source>
        <dbReference type="SAM" id="MobiDB-lite"/>
    </source>
</evidence>